<name>A0A2R6B7A7_9ARCH</name>
<dbReference type="Proteomes" id="UP000241284">
    <property type="component" value="Unassembled WGS sequence"/>
</dbReference>
<comment type="caution">
    <text evidence="2">The sequence shown here is derived from an EMBL/GenBank/DDBJ whole genome shotgun (WGS) entry which is preliminary data.</text>
</comment>
<evidence type="ECO:0000313" key="3">
    <source>
        <dbReference type="Proteomes" id="UP000241284"/>
    </source>
</evidence>
<reference evidence="2 3" key="1">
    <citation type="submission" date="2017-04" db="EMBL/GenBank/DDBJ databases">
        <title>Novel microbial lineages endemic to geothermal iron-oxide mats fill important gaps in the evolutionary history of Archaea.</title>
        <authorList>
            <person name="Jay Z.J."/>
            <person name="Beam J.P."/>
            <person name="Dlakic M."/>
            <person name="Rusch D.B."/>
            <person name="Kozubal M.A."/>
            <person name="Inskeep W.P."/>
        </authorList>
    </citation>
    <scope>NUCLEOTIDE SEQUENCE [LARGE SCALE GENOMIC DNA]</scope>
    <source>
        <strain evidence="2">ECH_B_2</strain>
    </source>
</reference>
<keyword evidence="1" id="KW-1133">Transmembrane helix</keyword>
<evidence type="ECO:0000313" key="2">
    <source>
        <dbReference type="EMBL" id="PSN94358.1"/>
    </source>
</evidence>
<evidence type="ECO:0000256" key="1">
    <source>
        <dbReference type="SAM" id="Phobius"/>
    </source>
</evidence>
<organism evidence="2 3">
    <name type="scientific">Candidatus Marsarchaeota G2 archaeon ECH_B_2</name>
    <dbReference type="NCBI Taxonomy" id="1978160"/>
    <lineage>
        <taxon>Archaea</taxon>
        <taxon>Candidatus Marsarchaeota</taxon>
        <taxon>Candidatus Marsarchaeota group 2</taxon>
    </lineage>
</organism>
<gene>
    <name evidence="2" type="ORF">B9Q06_09440</name>
</gene>
<keyword evidence="1" id="KW-0812">Transmembrane</keyword>
<feature type="transmembrane region" description="Helical" evidence="1">
    <location>
        <begin position="169"/>
        <end position="191"/>
    </location>
</feature>
<feature type="transmembrane region" description="Helical" evidence="1">
    <location>
        <begin position="106"/>
        <end position="129"/>
    </location>
</feature>
<feature type="transmembrane region" description="Helical" evidence="1">
    <location>
        <begin position="67"/>
        <end position="86"/>
    </location>
</feature>
<sequence length="192" mass="20760">MIYEALSALIGVFAGVDPSRGWLYAAYYRTFRGDKWFSASLVVVVLSTTTTTLLTVAPALIALRTHFYTGFLLLAYGVNTLIHGALKAAYPRAHYSGPLKPKLTHLAIWSTINSTLSGYGLPLGALTLIQAGSQPYFYLAYVPVVTALATASLFRGVAHARSLTLNYDLILSALYVAVGAYSILYSLSTILR</sequence>
<accession>A0A2R6B7A7</accession>
<dbReference type="AlphaFoldDB" id="A0A2R6B7A7"/>
<keyword evidence="1" id="KW-0472">Membrane</keyword>
<proteinExistence type="predicted"/>
<protein>
    <submittedName>
        <fullName evidence="2">Uncharacterized protein</fullName>
    </submittedName>
</protein>
<feature type="transmembrane region" description="Helical" evidence="1">
    <location>
        <begin position="37"/>
        <end position="60"/>
    </location>
</feature>
<dbReference type="EMBL" id="NEXH01000026">
    <property type="protein sequence ID" value="PSN94358.1"/>
    <property type="molecule type" value="Genomic_DNA"/>
</dbReference>
<feature type="transmembrane region" description="Helical" evidence="1">
    <location>
        <begin position="136"/>
        <end position="157"/>
    </location>
</feature>